<sequence>MMCAPLGQLREAASSQPAAGRSPLSPVPPALRSPQYPFGVCATPAGSEAPSERVSGSLTPVKGGCGSSAAQGCVAALSTSALRAFVPRPEKIPSKGFGTGACSSGPPEDGSLIAQVVTLLVLKENARGLKNESPYLEKSDCLQLCEETRKEVGDVNVRKAFSFVVQTRLWSSSSEQYFGISIKIPRCQSSEL</sequence>
<feature type="region of interest" description="Disordered" evidence="1">
    <location>
        <begin position="1"/>
        <end position="29"/>
    </location>
</feature>
<accession>R0JYC9</accession>
<dbReference type="EMBL" id="KB742943">
    <property type="protein sequence ID" value="EOB02601.1"/>
    <property type="molecule type" value="Genomic_DNA"/>
</dbReference>
<reference evidence="3" key="1">
    <citation type="journal article" date="2013" name="Nat. Genet.">
        <title>The duck genome and transcriptome provide insight into an avian influenza virus reservoir species.</title>
        <authorList>
            <person name="Huang Y."/>
            <person name="Li Y."/>
            <person name="Burt D.W."/>
            <person name="Chen H."/>
            <person name="Zhang Y."/>
            <person name="Qian W."/>
            <person name="Kim H."/>
            <person name="Gan S."/>
            <person name="Zhao Y."/>
            <person name="Li J."/>
            <person name="Yi K."/>
            <person name="Feng H."/>
            <person name="Zhu P."/>
            <person name="Li B."/>
            <person name="Liu Q."/>
            <person name="Fairley S."/>
            <person name="Magor K.E."/>
            <person name="Du Z."/>
            <person name="Hu X."/>
            <person name="Goodman L."/>
            <person name="Tafer H."/>
            <person name="Vignal A."/>
            <person name="Lee T."/>
            <person name="Kim K.W."/>
            <person name="Sheng Z."/>
            <person name="An Y."/>
            <person name="Searle S."/>
            <person name="Herrero J."/>
            <person name="Groenen M.A."/>
            <person name="Crooijmans R.P."/>
            <person name="Faraut T."/>
            <person name="Cai Q."/>
            <person name="Webster R.G."/>
            <person name="Aldridge J.R."/>
            <person name="Warren W.C."/>
            <person name="Bartschat S."/>
            <person name="Kehr S."/>
            <person name="Marz M."/>
            <person name="Stadler P.F."/>
            <person name="Smith J."/>
            <person name="Kraus R.H."/>
            <person name="Zhao Y."/>
            <person name="Ren L."/>
            <person name="Fei J."/>
            <person name="Morisson M."/>
            <person name="Kaiser P."/>
            <person name="Griffin D.K."/>
            <person name="Rao M."/>
            <person name="Pitel F."/>
            <person name="Wang J."/>
            <person name="Li N."/>
        </authorList>
    </citation>
    <scope>NUCLEOTIDE SEQUENCE [LARGE SCALE GENOMIC DNA]</scope>
</reference>
<evidence type="ECO:0000313" key="3">
    <source>
        <dbReference type="Proteomes" id="UP000296049"/>
    </source>
</evidence>
<gene>
    <name evidence="2" type="ORF">Anapl_09392</name>
</gene>
<keyword evidence="3" id="KW-1185">Reference proteome</keyword>
<dbReference type="AlphaFoldDB" id="R0JYC9"/>
<protein>
    <submittedName>
        <fullName evidence="2">Uncharacterized protein</fullName>
    </submittedName>
</protein>
<proteinExistence type="predicted"/>
<organism evidence="2 3">
    <name type="scientific">Anas platyrhynchos</name>
    <name type="common">Mallard</name>
    <name type="synonym">Anas boschas</name>
    <dbReference type="NCBI Taxonomy" id="8839"/>
    <lineage>
        <taxon>Eukaryota</taxon>
        <taxon>Metazoa</taxon>
        <taxon>Chordata</taxon>
        <taxon>Craniata</taxon>
        <taxon>Vertebrata</taxon>
        <taxon>Euteleostomi</taxon>
        <taxon>Archelosauria</taxon>
        <taxon>Archosauria</taxon>
        <taxon>Dinosauria</taxon>
        <taxon>Saurischia</taxon>
        <taxon>Theropoda</taxon>
        <taxon>Coelurosauria</taxon>
        <taxon>Aves</taxon>
        <taxon>Neognathae</taxon>
        <taxon>Galloanserae</taxon>
        <taxon>Anseriformes</taxon>
        <taxon>Anatidae</taxon>
        <taxon>Anatinae</taxon>
        <taxon>Anas</taxon>
    </lineage>
</organism>
<name>R0JYC9_ANAPL</name>
<evidence type="ECO:0000313" key="2">
    <source>
        <dbReference type="EMBL" id="EOB02601.1"/>
    </source>
</evidence>
<dbReference type="Proteomes" id="UP000296049">
    <property type="component" value="Unassembled WGS sequence"/>
</dbReference>
<evidence type="ECO:0000256" key="1">
    <source>
        <dbReference type="SAM" id="MobiDB-lite"/>
    </source>
</evidence>